<sequence>MASNVFDEQRDSATDIPLRVTIRGVAICVLMILAEGYGVAISTIRLWWSAVASGSGHARQSTLAGA</sequence>
<proteinExistence type="predicted"/>
<name>A0A9Q6WR48_9BURK</name>
<evidence type="ECO:0000313" key="2">
    <source>
        <dbReference type="EMBL" id="QLB67276.1"/>
    </source>
</evidence>
<keyword evidence="1" id="KW-1133">Transmembrane helix</keyword>
<keyword evidence="2" id="KW-0614">Plasmid</keyword>
<keyword evidence="1" id="KW-0472">Membrane</keyword>
<dbReference type="EMBL" id="CP015960">
    <property type="protein sequence ID" value="QLB67276.1"/>
    <property type="molecule type" value="Genomic_DNA"/>
</dbReference>
<gene>
    <name evidence="2" type="ORF">A9O66_32975</name>
</gene>
<reference evidence="2 3" key="1">
    <citation type="journal article" date="2014" name="Genome Announc.">
        <title>Draft Genome Sequence of the Haloacid-Degrading Burkholderia caribensis Strain MBA4.</title>
        <authorList>
            <person name="Pan Y."/>
            <person name="Kong K.F."/>
            <person name="Tsang J.S."/>
        </authorList>
    </citation>
    <scope>NUCLEOTIDE SEQUENCE [LARGE SCALE GENOMIC DNA]</scope>
    <source>
        <strain evidence="2 3">852011</strain>
    </source>
</reference>
<accession>A0A9Q6WR48</accession>
<geneLocation type="plasmid" evidence="3"/>
<feature type="transmembrane region" description="Helical" evidence="1">
    <location>
        <begin position="20"/>
        <end position="40"/>
    </location>
</feature>
<dbReference type="AlphaFoldDB" id="A0A9Q6WR48"/>
<evidence type="ECO:0000313" key="3">
    <source>
        <dbReference type="Proteomes" id="UP000509548"/>
    </source>
</evidence>
<dbReference type="RefSeq" id="WP_107202965.1">
    <property type="nucleotide sequence ID" value="NZ_CADFFV010000041.1"/>
</dbReference>
<organism evidence="2 3">
    <name type="scientific">Paraburkholderia caribensis</name>
    <dbReference type="NCBI Taxonomy" id="75105"/>
    <lineage>
        <taxon>Bacteria</taxon>
        <taxon>Pseudomonadati</taxon>
        <taxon>Pseudomonadota</taxon>
        <taxon>Betaproteobacteria</taxon>
        <taxon>Burkholderiales</taxon>
        <taxon>Burkholderiaceae</taxon>
        <taxon>Paraburkholderia</taxon>
    </lineage>
</organism>
<keyword evidence="1" id="KW-0812">Transmembrane</keyword>
<protein>
    <submittedName>
        <fullName evidence="2">Uncharacterized protein</fullName>
    </submittedName>
</protein>
<evidence type="ECO:0000256" key="1">
    <source>
        <dbReference type="SAM" id="Phobius"/>
    </source>
</evidence>
<dbReference type="Proteomes" id="UP000509548">
    <property type="component" value="Plasmid unnamed"/>
</dbReference>